<organism evidence="6 7">
    <name type="scientific">Porphyridium purpureum</name>
    <name type="common">Red alga</name>
    <name type="synonym">Porphyridium cruentum</name>
    <dbReference type="NCBI Taxonomy" id="35688"/>
    <lineage>
        <taxon>Eukaryota</taxon>
        <taxon>Rhodophyta</taxon>
        <taxon>Bangiophyceae</taxon>
        <taxon>Porphyridiales</taxon>
        <taxon>Porphyridiaceae</taxon>
        <taxon>Porphyridium</taxon>
    </lineage>
</organism>
<evidence type="ECO:0000313" key="6">
    <source>
        <dbReference type="EMBL" id="KAA8495061.1"/>
    </source>
</evidence>
<dbReference type="InterPro" id="IPR038497">
    <property type="entry name" value="ATPase_V1-cplx_hsu_C_sf"/>
</dbReference>
<dbReference type="InterPro" id="IPR004908">
    <property type="entry name" value="ATPase_V1-cplx_hsu"/>
</dbReference>
<dbReference type="GO" id="GO:0046961">
    <property type="term" value="F:proton-transporting ATPase activity, rotational mechanism"/>
    <property type="evidence" value="ECO:0007669"/>
    <property type="project" value="InterPro"/>
</dbReference>
<comment type="similarity">
    <text evidence="1">Belongs to the V-ATPase H subunit family.</text>
</comment>
<dbReference type="SUPFAM" id="SSF48371">
    <property type="entry name" value="ARM repeat"/>
    <property type="match status" value="1"/>
</dbReference>
<dbReference type="Pfam" id="PF11698">
    <property type="entry name" value="V-ATPase_H_C"/>
    <property type="match status" value="1"/>
</dbReference>
<dbReference type="GO" id="GO:0000221">
    <property type="term" value="C:vacuolar proton-transporting V-type ATPase, V1 domain"/>
    <property type="evidence" value="ECO:0007669"/>
    <property type="project" value="InterPro"/>
</dbReference>
<dbReference type="PANTHER" id="PTHR10698:SF0">
    <property type="entry name" value="V-TYPE PROTON ATPASE SUBUNIT H"/>
    <property type="match status" value="1"/>
</dbReference>
<protein>
    <submittedName>
        <fullName evidence="6">Putative V-type proton ATPase subunit H</fullName>
    </submittedName>
</protein>
<feature type="domain" description="ATPase V1 complex subunit H C-terminal" evidence="5">
    <location>
        <begin position="340"/>
        <end position="456"/>
    </location>
</feature>
<keyword evidence="3" id="KW-0375">Hydrogen ion transport</keyword>
<dbReference type="InterPro" id="IPR011989">
    <property type="entry name" value="ARM-like"/>
</dbReference>
<evidence type="ECO:0000256" key="4">
    <source>
        <dbReference type="ARBA" id="ARBA00023065"/>
    </source>
</evidence>
<dbReference type="InterPro" id="IPR016024">
    <property type="entry name" value="ARM-type_fold"/>
</dbReference>
<dbReference type="PANTHER" id="PTHR10698">
    <property type="entry name" value="V-TYPE PROTON ATPASE SUBUNIT H"/>
    <property type="match status" value="1"/>
</dbReference>
<keyword evidence="2" id="KW-0813">Transport</keyword>
<dbReference type="EMBL" id="VRMN01000004">
    <property type="protein sequence ID" value="KAA8495061.1"/>
    <property type="molecule type" value="Genomic_DNA"/>
</dbReference>
<dbReference type="Pfam" id="PF03224">
    <property type="entry name" value="V-ATPase_H_N"/>
    <property type="match status" value="1"/>
</dbReference>
<dbReference type="Proteomes" id="UP000324585">
    <property type="component" value="Unassembled WGS sequence"/>
</dbReference>
<keyword evidence="7" id="KW-1185">Reference proteome</keyword>
<gene>
    <name evidence="6" type="ORF">FVE85_3302</name>
</gene>
<proteinExistence type="inferred from homology"/>
<dbReference type="Gene3D" id="1.25.40.150">
    <property type="entry name" value="V-type ATPase, subunit H, C-terminal domain"/>
    <property type="match status" value="1"/>
</dbReference>
<evidence type="ECO:0000256" key="1">
    <source>
        <dbReference type="ARBA" id="ARBA00008613"/>
    </source>
</evidence>
<dbReference type="OrthoDB" id="10263554at2759"/>
<accession>A0A5J4YU75</accession>
<reference evidence="6" key="1">
    <citation type="submission" date="2019-09" db="EMBL/GenBank/DDBJ databases">
        <title>Expansion of phycobilisome linker gene families in mesophilic red algae.</title>
        <authorList>
            <person name="Lee J."/>
        </authorList>
    </citation>
    <scope>NUCLEOTIDE SEQUENCE [LARGE SCALE GENOMIC DNA]</scope>
    <source>
        <strain evidence="6">CCMP 1328</strain>
        <tissue evidence="6">Unicellular</tissue>
    </source>
</reference>
<sequence>MGTAADGVGHGAPWTVVSQGTSVGYEQAKLVDQWEAVLSAGAAYDVEPFLAAGAHETARALLALLTEVGTAADLLRASELLAALLARKGGKAAVMQLLVGDMQLLAKLAKQLAEMHTQPAGGMYAFQLQDSLSVVVGRMLAGLLATPAVTESETLSKQLTAYIVAMFAWITEQLRMREIVESHYVKSLESLGEILRVEKARLLLCDASAEHVKAVAQLVDKEQHHQVQALYQSVFVLWLLSFAAEPNTVAAVSKAMDEAFVPRRLCLLLREVTAEKVVRLCVATLNNLTQGKFSARLRREMVGAGIIKTVEQLCVRRWADTDILNDMHSLAENLQEEKKQMSSFEMYHSEVLSGVLQWTHVHTDDMFWRENVEKMERSNMEVLRCLVRLLAQSSDPVVLSVACNDLSMFIKYHPRGRYIAQSLGVKTRLMQLMGAESPEVRRHALNCIQVLMITHWDHLNTAL</sequence>
<dbReference type="AlphaFoldDB" id="A0A5J4YU75"/>
<evidence type="ECO:0000259" key="5">
    <source>
        <dbReference type="Pfam" id="PF11698"/>
    </source>
</evidence>
<dbReference type="Gene3D" id="1.25.10.10">
    <property type="entry name" value="Leucine-rich Repeat Variant"/>
    <property type="match status" value="1"/>
</dbReference>
<evidence type="ECO:0000256" key="3">
    <source>
        <dbReference type="ARBA" id="ARBA00022781"/>
    </source>
</evidence>
<dbReference type="InterPro" id="IPR011987">
    <property type="entry name" value="ATPase_V1-cplx_hsu_C"/>
</dbReference>
<keyword evidence="4" id="KW-0406">Ion transport</keyword>
<evidence type="ECO:0000313" key="7">
    <source>
        <dbReference type="Proteomes" id="UP000324585"/>
    </source>
</evidence>
<name>A0A5J4YU75_PORPP</name>
<comment type="caution">
    <text evidence="6">The sequence shown here is derived from an EMBL/GenBank/DDBJ whole genome shotgun (WGS) entry which is preliminary data.</text>
</comment>
<evidence type="ECO:0000256" key="2">
    <source>
        <dbReference type="ARBA" id="ARBA00022448"/>
    </source>
</evidence>